<keyword evidence="4" id="KW-1185">Reference proteome</keyword>
<keyword evidence="3" id="KW-0378">Hydrolase</keyword>
<dbReference type="RefSeq" id="WP_018384919.1">
    <property type="nucleotide sequence ID" value="NZ_LLZU01000028.1"/>
</dbReference>
<feature type="signal peptide" evidence="1">
    <location>
        <begin position="1"/>
        <end position="26"/>
    </location>
</feature>
<dbReference type="InterPro" id="IPR012338">
    <property type="entry name" value="Beta-lactam/transpept-like"/>
</dbReference>
<organism evidence="3 4">
    <name type="scientific">Wenjunlia vitaminophila</name>
    <name type="common">Streptomyces vitaminophilus</name>
    <dbReference type="NCBI Taxonomy" id="76728"/>
    <lineage>
        <taxon>Bacteria</taxon>
        <taxon>Bacillati</taxon>
        <taxon>Actinomycetota</taxon>
        <taxon>Actinomycetes</taxon>
        <taxon>Kitasatosporales</taxon>
        <taxon>Streptomycetaceae</taxon>
        <taxon>Wenjunlia</taxon>
    </lineage>
</organism>
<evidence type="ECO:0000313" key="4">
    <source>
        <dbReference type="Proteomes" id="UP000050867"/>
    </source>
</evidence>
<evidence type="ECO:0000256" key="1">
    <source>
        <dbReference type="SAM" id="SignalP"/>
    </source>
</evidence>
<accession>A0A0T6LPW1</accession>
<dbReference type="STRING" id="76728.AQ490_26135"/>
<dbReference type="EMBL" id="LLZU01000028">
    <property type="protein sequence ID" value="KRV48147.1"/>
    <property type="molecule type" value="Genomic_DNA"/>
</dbReference>
<dbReference type="InterPro" id="IPR001466">
    <property type="entry name" value="Beta-lactam-related"/>
</dbReference>
<dbReference type="GO" id="GO:0016787">
    <property type="term" value="F:hydrolase activity"/>
    <property type="evidence" value="ECO:0007669"/>
    <property type="project" value="UniProtKB-KW"/>
</dbReference>
<dbReference type="SUPFAM" id="SSF56601">
    <property type="entry name" value="beta-lactamase/transpeptidase-like"/>
    <property type="match status" value="1"/>
</dbReference>
<protein>
    <submittedName>
        <fullName evidence="3">Serine hydrolase</fullName>
    </submittedName>
</protein>
<dbReference type="Pfam" id="PF00144">
    <property type="entry name" value="Beta-lactamase"/>
    <property type="match status" value="1"/>
</dbReference>
<comment type="caution">
    <text evidence="3">The sequence shown here is derived from an EMBL/GenBank/DDBJ whole genome shotgun (WGS) entry which is preliminary data.</text>
</comment>
<feature type="chain" id="PRO_5006670554" evidence="1">
    <location>
        <begin position="27"/>
        <end position="387"/>
    </location>
</feature>
<dbReference type="Gene3D" id="3.40.710.10">
    <property type="entry name" value="DD-peptidase/beta-lactamase superfamily"/>
    <property type="match status" value="1"/>
</dbReference>
<reference evidence="3 4" key="1">
    <citation type="submission" date="2015-10" db="EMBL/GenBank/DDBJ databases">
        <title>Draft genome sequence of pyrrolomycin-producing Streptomyces vitaminophilus.</title>
        <authorList>
            <person name="Graham D.E."/>
            <person name="Mahan K.M."/>
            <person name="Klingeman D.M."/>
            <person name="Hettich R.L."/>
            <person name="Parry R.J."/>
        </authorList>
    </citation>
    <scope>NUCLEOTIDE SEQUENCE [LARGE SCALE GENOMIC DNA]</scope>
    <source>
        <strain evidence="3 4">ATCC 31673</strain>
    </source>
</reference>
<dbReference type="AlphaFoldDB" id="A0A0T6LPW1"/>
<gene>
    <name evidence="3" type="ORF">AQ490_26135</name>
</gene>
<evidence type="ECO:0000313" key="3">
    <source>
        <dbReference type="EMBL" id="KRV48147.1"/>
    </source>
</evidence>
<keyword evidence="1" id="KW-0732">Signal</keyword>
<dbReference type="InterPro" id="IPR050491">
    <property type="entry name" value="AmpC-like"/>
</dbReference>
<dbReference type="Proteomes" id="UP000050867">
    <property type="component" value="Unassembled WGS sequence"/>
</dbReference>
<evidence type="ECO:0000259" key="2">
    <source>
        <dbReference type="Pfam" id="PF00144"/>
    </source>
</evidence>
<dbReference type="PANTHER" id="PTHR46825">
    <property type="entry name" value="D-ALANYL-D-ALANINE-CARBOXYPEPTIDASE/ENDOPEPTIDASE AMPH"/>
    <property type="match status" value="1"/>
</dbReference>
<dbReference type="eggNOG" id="COG1680">
    <property type="taxonomic scope" value="Bacteria"/>
</dbReference>
<name>A0A0T6LPW1_WENVI</name>
<dbReference type="PANTHER" id="PTHR46825:SF7">
    <property type="entry name" value="D-ALANYL-D-ALANINE CARBOXYPEPTIDASE"/>
    <property type="match status" value="1"/>
</dbReference>
<feature type="domain" description="Beta-lactamase-related" evidence="2">
    <location>
        <begin position="40"/>
        <end position="366"/>
    </location>
</feature>
<sequence length="387" mass="40544">MRRLLAGAVALLSTSVVVTTAPTALASPSSLQRDTTAVHTAGAVGVAAVLTTPEGSTSAHSGTADLRTGAPVSPQAHFRAGSTTKAFVATVVLQLVGEGELSLDDTVEEWLPGVVTGNGNDGSGVTVRDLLQHTSGIPSYTRVPEAFPAGYSSTGYHRSRLRHHDAETLVAAAMTLPPDFRPGTAWRYSNTNYVLAGMLIESVTGRPWRTEVKDRVITPLGLTGTSLPGDDPFLPAPSVRGYHTYAGDARPTDTTVFNATAAGASGELVTTPRDVNRFLTALVTGDLLGPAEWEEMRRTHPIPDEPGRGYGLGLESTTLTCGGTYWHHGGNALGYASENAVTPDGARSVTVSVNSYDDADPDRQDRVDAAVRTLIDRALCAGGAQRD</sequence>
<proteinExistence type="predicted"/>